<dbReference type="PANTHER" id="PTHR30545:SF2">
    <property type="entry name" value="SUGAR FERMENTATION STIMULATION PROTEIN A"/>
    <property type="match status" value="1"/>
</dbReference>
<evidence type="ECO:0000259" key="3">
    <source>
        <dbReference type="Pfam" id="PF17746"/>
    </source>
</evidence>
<comment type="caution">
    <text evidence="4">The sequence shown here is derived from an EMBL/GenBank/DDBJ whole genome shotgun (WGS) entry which is preliminary data.</text>
</comment>
<evidence type="ECO:0000259" key="2">
    <source>
        <dbReference type="Pfam" id="PF03749"/>
    </source>
</evidence>
<dbReference type="Gene3D" id="2.40.50.580">
    <property type="match status" value="1"/>
</dbReference>
<evidence type="ECO:0000313" key="5">
    <source>
        <dbReference type="Proteomes" id="UP000619761"/>
    </source>
</evidence>
<dbReference type="Pfam" id="PF03749">
    <property type="entry name" value="SfsA"/>
    <property type="match status" value="1"/>
</dbReference>
<proteinExistence type="inferred from homology"/>
<comment type="similarity">
    <text evidence="1">Belongs to the SfsA family.</text>
</comment>
<reference evidence="5" key="1">
    <citation type="journal article" date="2019" name="Int. J. Syst. Evol. Microbiol.">
        <title>The Global Catalogue of Microorganisms (GCM) 10K type strain sequencing project: providing services to taxonomists for standard genome sequencing and annotation.</title>
        <authorList>
            <consortium name="The Broad Institute Genomics Platform"/>
            <consortium name="The Broad Institute Genome Sequencing Center for Infectious Disease"/>
            <person name="Wu L."/>
            <person name="Ma J."/>
        </authorList>
    </citation>
    <scope>NUCLEOTIDE SEQUENCE [LARGE SCALE GENOMIC DNA]</scope>
    <source>
        <strain evidence="5">KCTC 32239</strain>
    </source>
</reference>
<dbReference type="InterPro" id="IPR041465">
    <property type="entry name" value="SfsA_N"/>
</dbReference>
<feature type="domain" description="Sugar fermentation stimulation protein C-terminal" evidence="2">
    <location>
        <begin position="82"/>
        <end position="220"/>
    </location>
</feature>
<keyword evidence="5" id="KW-1185">Reference proteome</keyword>
<sequence length="234" mass="25868">MDLLLYPATLVLRYKRFLADVILADGEAITVHCPNTGSMKNCIQPMSPCWYSTSASAARKYPHTLEIVTTPDGDLAGINTARSNGLVAAAICSGVIAELQGYSDIRREVVYGNEKSRIDFLLTHENKKCYVEVKNVTLMEAKGHGLFPDAVSERGTKHLRELMQMVREGHRAVLLYCVQHTGIEWVEPADAIDPLYGKTLREAIAAGVEVIAYRAEIEPEKNKIVLAKKLAVKI</sequence>
<dbReference type="Pfam" id="PF17746">
    <property type="entry name" value="SfsA_N"/>
    <property type="match status" value="1"/>
</dbReference>
<dbReference type="PANTHER" id="PTHR30545">
    <property type="entry name" value="SUGAR FERMENTATION STIMULATION PROTEIN A"/>
    <property type="match status" value="1"/>
</dbReference>
<evidence type="ECO:0000256" key="1">
    <source>
        <dbReference type="HAMAP-Rule" id="MF_00095"/>
    </source>
</evidence>
<dbReference type="NCBIfam" id="TIGR00230">
    <property type="entry name" value="sfsA"/>
    <property type="match status" value="1"/>
</dbReference>
<dbReference type="Gene3D" id="3.40.1350.60">
    <property type="match status" value="1"/>
</dbReference>
<dbReference type="RefSeq" id="WP_189419339.1">
    <property type="nucleotide sequence ID" value="NZ_BMYZ01000002.1"/>
</dbReference>
<dbReference type="HAMAP" id="MF_00095">
    <property type="entry name" value="SfsA"/>
    <property type="match status" value="1"/>
</dbReference>
<evidence type="ECO:0000313" key="4">
    <source>
        <dbReference type="EMBL" id="GGY80095.1"/>
    </source>
</evidence>
<dbReference type="CDD" id="cd22359">
    <property type="entry name" value="SfsA-like_bacterial"/>
    <property type="match status" value="1"/>
</dbReference>
<dbReference type="EMBL" id="BMYZ01000002">
    <property type="protein sequence ID" value="GGY80095.1"/>
    <property type="molecule type" value="Genomic_DNA"/>
</dbReference>
<name>A0ABQ3B5G3_9GAMM</name>
<dbReference type="InterPro" id="IPR040452">
    <property type="entry name" value="SfsA_C"/>
</dbReference>
<protein>
    <recommendedName>
        <fullName evidence="1">Sugar fermentation stimulation protein homolog</fullName>
    </recommendedName>
</protein>
<feature type="domain" description="SfsA N-terminal OB" evidence="3">
    <location>
        <begin position="13"/>
        <end position="77"/>
    </location>
</feature>
<dbReference type="InterPro" id="IPR005224">
    <property type="entry name" value="SfsA"/>
</dbReference>
<dbReference type="Proteomes" id="UP000619761">
    <property type="component" value="Unassembled WGS sequence"/>
</dbReference>
<gene>
    <name evidence="1 4" type="primary">sfsA</name>
    <name evidence="4" type="ORF">GCM10011613_26400</name>
</gene>
<accession>A0ABQ3B5G3</accession>
<organism evidence="4 5">
    <name type="scientific">Cellvibrio zantedeschiae</name>
    <dbReference type="NCBI Taxonomy" id="1237077"/>
    <lineage>
        <taxon>Bacteria</taxon>
        <taxon>Pseudomonadati</taxon>
        <taxon>Pseudomonadota</taxon>
        <taxon>Gammaproteobacteria</taxon>
        <taxon>Cellvibrionales</taxon>
        <taxon>Cellvibrionaceae</taxon>
        <taxon>Cellvibrio</taxon>
    </lineage>
</organism>